<gene>
    <name evidence="1" type="ORF">DSM107010_45870</name>
</gene>
<evidence type="ECO:0000313" key="2">
    <source>
        <dbReference type="Proteomes" id="UP000282574"/>
    </source>
</evidence>
<dbReference type="Proteomes" id="UP000282574">
    <property type="component" value="Unassembled WGS sequence"/>
</dbReference>
<dbReference type="Pfam" id="PF12559">
    <property type="entry name" value="Inhibitor_I10"/>
    <property type="match status" value="1"/>
</dbReference>
<accession>A0AB37UFK0</accession>
<keyword evidence="2" id="KW-1185">Reference proteome</keyword>
<dbReference type="NCBIfam" id="NF033738">
    <property type="entry name" value="microvirid_RiPP"/>
    <property type="match status" value="1"/>
</dbReference>
<reference evidence="1 2" key="1">
    <citation type="journal article" date="2019" name="Genome Biol. Evol.">
        <title>Day and night: Metabolic profiles and evolutionary relationships of six axenic non-marine cyanobacteria.</title>
        <authorList>
            <person name="Will S.E."/>
            <person name="Henke P."/>
            <person name="Boedeker C."/>
            <person name="Huang S."/>
            <person name="Brinkmann H."/>
            <person name="Rohde M."/>
            <person name="Jarek M."/>
            <person name="Friedl T."/>
            <person name="Seufert S."/>
            <person name="Schumacher M."/>
            <person name="Overmann J."/>
            <person name="Neumann-Schaal M."/>
            <person name="Petersen J."/>
        </authorList>
    </citation>
    <scope>NUCLEOTIDE SEQUENCE [LARGE SCALE GENOMIC DNA]</scope>
    <source>
        <strain evidence="1 2">SAG 39.79</strain>
    </source>
</reference>
<dbReference type="InterPro" id="IPR022217">
    <property type="entry name" value="Prot_inh_I10_marinostatin"/>
</dbReference>
<sequence length="90" mass="9890">MSDMNSRNLNSPIPFFAHFLEGQFGAELSEAEMASVSGGSEYAATTLAYPSDVDVDGGNKGYEFPSIDVFKMPSMPEFPKFPSISDYYKK</sequence>
<dbReference type="RefSeq" id="WP_106168960.1">
    <property type="nucleotide sequence ID" value="NZ_JAVKZF010000002.1"/>
</dbReference>
<evidence type="ECO:0008006" key="3">
    <source>
        <dbReference type="Google" id="ProtNLM"/>
    </source>
</evidence>
<dbReference type="AlphaFoldDB" id="A0AB37UFK0"/>
<organism evidence="1 2">
    <name type="scientific">Chroococcidiopsis cubana SAG 39.79</name>
    <dbReference type="NCBI Taxonomy" id="388085"/>
    <lineage>
        <taxon>Bacteria</taxon>
        <taxon>Bacillati</taxon>
        <taxon>Cyanobacteriota</taxon>
        <taxon>Cyanophyceae</taxon>
        <taxon>Chroococcidiopsidales</taxon>
        <taxon>Chroococcidiopsidaceae</taxon>
        <taxon>Chroococcidiopsis</taxon>
    </lineage>
</organism>
<dbReference type="EMBL" id="RSCK01000049">
    <property type="protein sequence ID" value="RUT09291.1"/>
    <property type="molecule type" value="Genomic_DNA"/>
</dbReference>
<comment type="caution">
    <text evidence="1">The sequence shown here is derived from an EMBL/GenBank/DDBJ whole genome shotgun (WGS) entry which is preliminary data.</text>
</comment>
<protein>
    <recommendedName>
        <fullName evidence="3">Microviridin/marinostatin family tricyclic proteinase inhibitor</fullName>
    </recommendedName>
</protein>
<proteinExistence type="predicted"/>
<evidence type="ECO:0000313" key="1">
    <source>
        <dbReference type="EMBL" id="RUT09291.1"/>
    </source>
</evidence>
<name>A0AB37UFK0_9CYAN</name>